<dbReference type="PIRSF" id="PIRSF002741">
    <property type="entry name" value="MppA"/>
    <property type="match status" value="1"/>
</dbReference>
<dbReference type="PANTHER" id="PTHR30290">
    <property type="entry name" value="PERIPLASMIC BINDING COMPONENT OF ABC TRANSPORTER"/>
    <property type="match status" value="1"/>
</dbReference>
<dbReference type="Pfam" id="PF00496">
    <property type="entry name" value="SBP_bac_5"/>
    <property type="match status" value="1"/>
</dbReference>
<dbReference type="SUPFAM" id="SSF53850">
    <property type="entry name" value="Periplasmic binding protein-like II"/>
    <property type="match status" value="1"/>
</dbReference>
<dbReference type="Gene3D" id="3.10.105.10">
    <property type="entry name" value="Dipeptide-binding Protein, Domain 3"/>
    <property type="match status" value="1"/>
</dbReference>
<dbReference type="EMBL" id="JBHUFU010000005">
    <property type="protein sequence ID" value="MFD1829972.1"/>
    <property type="molecule type" value="Genomic_DNA"/>
</dbReference>
<dbReference type="RefSeq" id="WP_380898957.1">
    <property type="nucleotide sequence ID" value="NZ_JBHUFU010000005.1"/>
</dbReference>
<evidence type="ECO:0000256" key="1">
    <source>
        <dbReference type="SAM" id="SignalP"/>
    </source>
</evidence>
<feature type="signal peptide" evidence="1">
    <location>
        <begin position="1"/>
        <end position="28"/>
    </location>
</feature>
<dbReference type="PROSITE" id="PS51257">
    <property type="entry name" value="PROKAR_LIPOPROTEIN"/>
    <property type="match status" value="1"/>
</dbReference>
<protein>
    <submittedName>
        <fullName evidence="3">ABC transporter substrate-binding protein</fullName>
    </submittedName>
</protein>
<dbReference type="Gene3D" id="3.40.190.10">
    <property type="entry name" value="Periplasmic binding protein-like II"/>
    <property type="match status" value="1"/>
</dbReference>
<comment type="caution">
    <text evidence="3">The sequence shown here is derived from an EMBL/GenBank/DDBJ whole genome shotgun (WGS) entry which is preliminary data.</text>
</comment>
<sequence>MRSHRIRAPRAVAAVLAAGALLLGGCSAGGGGGGDDRGGNEPATERAAIGFADAEASAGPAEDVPGAQKGGTLRVYQRDSYSHLDPAQIYVQDEMVLAALIHRKLTHVKLANDGTYSVVGDLATDSGRPSDGGRTWTYTLKDGIRFEDGSPITSRDIRHTFERLFAPFVTQGPTFVQQWMANKTGAAYRDLLPEGPYGGDHLPDSVLETPDEKTVVFHFAEPHNDLPYALAMSGYAVVSAEKDTRQKYDKAPLASGPYRIESFKSGKSMKLVRNPEWDPETDAARHQYVDGFDITFNHQYEDSTKRLLNDSGEARTALSFNNAVDAGSYQRVMREAKDRTVSGYQIFVAQLAINTSRVEDVRVRQAIAYAFPSKSYLAPYGGSSGGELAGGLISPLLPGYEKDYDPFGKLKKPGGDPEKARELLEEAGKVGTKLTFAYRNNDEEQKASIAVADALEKAGFDVQRKELPTDTYYDLIGDVDNAYDIYVNNWGHDWSSASTVIPPLFDGRGIQDGGSNYAHVDDPEINSRIDEIQRIADPEKAAKEWFELGKYILEEVTPAVPVYYFKQTQIAGSKVGGLVYNNDMSNLDVTKLYVKR</sequence>
<feature type="domain" description="Solute-binding protein family 5" evidence="2">
    <location>
        <begin position="118"/>
        <end position="510"/>
    </location>
</feature>
<name>A0ABW4PIJ8_9ACTN</name>
<reference evidence="4" key="1">
    <citation type="journal article" date="2019" name="Int. J. Syst. Evol. Microbiol.">
        <title>The Global Catalogue of Microorganisms (GCM) 10K type strain sequencing project: providing services to taxonomists for standard genome sequencing and annotation.</title>
        <authorList>
            <consortium name="The Broad Institute Genomics Platform"/>
            <consortium name="The Broad Institute Genome Sequencing Center for Infectious Disease"/>
            <person name="Wu L."/>
            <person name="Ma J."/>
        </authorList>
    </citation>
    <scope>NUCLEOTIDE SEQUENCE [LARGE SCALE GENOMIC DNA]</scope>
    <source>
        <strain evidence="4">CGMCC 4.7455</strain>
    </source>
</reference>
<dbReference type="InterPro" id="IPR030678">
    <property type="entry name" value="Peptide/Ni-bd"/>
</dbReference>
<proteinExistence type="predicted"/>
<dbReference type="CDD" id="cd08506">
    <property type="entry name" value="PBP2_clavulanate_OppA2"/>
    <property type="match status" value="1"/>
</dbReference>
<organism evidence="3 4">
    <name type="scientific">Streptomyces desertarenae</name>
    <dbReference type="NCBI Taxonomy" id="2666184"/>
    <lineage>
        <taxon>Bacteria</taxon>
        <taxon>Bacillati</taxon>
        <taxon>Actinomycetota</taxon>
        <taxon>Actinomycetes</taxon>
        <taxon>Kitasatosporales</taxon>
        <taxon>Streptomycetaceae</taxon>
        <taxon>Streptomyces</taxon>
    </lineage>
</organism>
<evidence type="ECO:0000259" key="2">
    <source>
        <dbReference type="Pfam" id="PF00496"/>
    </source>
</evidence>
<accession>A0ABW4PIJ8</accession>
<keyword evidence="4" id="KW-1185">Reference proteome</keyword>
<gene>
    <name evidence="3" type="ORF">ACFSJS_09875</name>
</gene>
<dbReference type="InterPro" id="IPR039424">
    <property type="entry name" value="SBP_5"/>
</dbReference>
<feature type="chain" id="PRO_5047226934" evidence="1">
    <location>
        <begin position="29"/>
        <end position="596"/>
    </location>
</feature>
<evidence type="ECO:0000313" key="4">
    <source>
        <dbReference type="Proteomes" id="UP001597365"/>
    </source>
</evidence>
<dbReference type="Proteomes" id="UP001597365">
    <property type="component" value="Unassembled WGS sequence"/>
</dbReference>
<keyword evidence="1" id="KW-0732">Signal</keyword>
<dbReference type="InterPro" id="IPR000914">
    <property type="entry name" value="SBP_5_dom"/>
</dbReference>
<dbReference type="PANTHER" id="PTHR30290:SF83">
    <property type="entry name" value="ABC TRANSPORTER SUBSTRATE-BINDING PROTEIN"/>
    <property type="match status" value="1"/>
</dbReference>
<evidence type="ECO:0000313" key="3">
    <source>
        <dbReference type="EMBL" id="MFD1829972.1"/>
    </source>
</evidence>